<comment type="pathway">
    <text evidence="1 10">Amino-acid biosynthesis; L-histidine biosynthesis; L-histidine from 5-phospho-alpha-D-ribose 1-diphosphate: step 5/9.</text>
</comment>
<protein>
    <recommendedName>
        <fullName evidence="10">Imidazole glycerol phosphate synthase subunit HisH</fullName>
        <ecNumber evidence="10">4.3.2.10</ecNumber>
    </recommendedName>
    <alternativeName>
        <fullName evidence="10">IGP synthase glutaminase subunit</fullName>
        <ecNumber evidence="10">3.5.1.2</ecNumber>
    </alternativeName>
    <alternativeName>
        <fullName evidence="10">IGP synthase subunit HisH</fullName>
    </alternativeName>
    <alternativeName>
        <fullName evidence="10">ImGP synthase subunit HisH</fullName>
        <shortName evidence="10">IGPS subunit HisH</shortName>
    </alternativeName>
</protein>
<gene>
    <name evidence="10 12" type="primary">hisH</name>
    <name evidence="12" type="ORF">LZZ85_17390</name>
</gene>
<name>A0ABS9KUZ7_9BACT</name>
<dbReference type="HAMAP" id="MF_00278">
    <property type="entry name" value="HisH"/>
    <property type="match status" value="1"/>
</dbReference>
<dbReference type="PIRSF" id="PIRSF000495">
    <property type="entry name" value="Amidotransf_hisH"/>
    <property type="match status" value="1"/>
</dbReference>
<comment type="catalytic activity">
    <reaction evidence="8 10">
        <text>5-[(5-phospho-1-deoxy-D-ribulos-1-ylimino)methylamino]-1-(5-phospho-beta-D-ribosyl)imidazole-4-carboxamide + L-glutamine = D-erythro-1-(imidazol-4-yl)glycerol 3-phosphate + 5-amino-1-(5-phospho-beta-D-ribosyl)imidazole-4-carboxamide + L-glutamate + H(+)</text>
        <dbReference type="Rhea" id="RHEA:24793"/>
        <dbReference type="ChEBI" id="CHEBI:15378"/>
        <dbReference type="ChEBI" id="CHEBI:29985"/>
        <dbReference type="ChEBI" id="CHEBI:58278"/>
        <dbReference type="ChEBI" id="CHEBI:58359"/>
        <dbReference type="ChEBI" id="CHEBI:58475"/>
        <dbReference type="ChEBI" id="CHEBI:58525"/>
        <dbReference type="EC" id="4.3.2.10"/>
    </reaction>
</comment>
<keyword evidence="5 10" id="KW-0315">Glutamine amidotransferase</keyword>
<feature type="active site" evidence="10">
    <location>
        <position position="187"/>
    </location>
</feature>
<dbReference type="PANTHER" id="PTHR42701">
    <property type="entry name" value="IMIDAZOLE GLYCEROL PHOSPHATE SYNTHASE SUBUNIT HISH"/>
    <property type="match status" value="1"/>
</dbReference>
<comment type="catalytic activity">
    <reaction evidence="9 10">
        <text>L-glutamine + H2O = L-glutamate + NH4(+)</text>
        <dbReference type="Rhea" id="RHEA:15889"/>
        <dbReference type="ChEBI" id="CHEBI:15377"/>
        <dbReference type="ChEBI" id="CHEBI:28938"/>
        <dbReference type="ChEBI" id="CHEBI:29985"/>
        <dbReference type="ChEBI" id="CHEBI:58359"/>
        <dbReference type="EC" id="3.5.1.2"/>
    </reaction>
</comment>
<evidence type="ECO:0000256" key="2">
    <source>
        <dbReference type="ARBA" id="ARBA00011152"/>
    </source>
</evidence>
<keyword evidence="4 10" id="KW-0378">Hydrolase</keyword>
<accession>A0ABS9KUZ7</accession>
<evidence type="ECO:0000256" key="3">
    <source>
        <dbReference type="ARBA" id="ARBA00022605"/>
    </source>
</evidence>
<comment type="function">
    <text evidence="10">IGPS catalyzes the conversion of PRFAR and glutamine to IGP, AICAR and glutamate. The HisH subunit catalyzes the hydrolysis of glutamine to glutamate and ammonia as part of the synthesis of IGP and AICAR. The resulting ammonia molecule is channeled to the active site of HisF.</text>
</comment>
<dbReference type="NCBIfam" id="TIGR01855">
    <property type="entry name" value="IMP_synth_hisH"/>
    <property type="match status" value="1"/>
</dbReference>
<dbReference type="InterPro" id="IPR029062">
    <property type="entry name" value="Class_I_gatase-like"/>
</dbReference>
<feature type="active site" description="Nucleophile" evidence="10">
    <location>
        <position position="80"/>
    </location>
</feature>
<keyword evidence="6 10" id="KW-0368">Histidine biosynthesis</keyword>
<dbReference type="Gene3D" id="3.40.50.880">
    <property type="match status" value="1"/>
</dbReference>
<dbReference type="SUPFAM" id="SSF52317">
    <property type="entry name" value="Class I glutamine amidotransferase-like"/>
    <property type="match status" value="1"/>
</dbReference>
<dbReference type="Pfam" id="PF00117">
    <property type="entry name" value="GATase"/>
    <property type="match status" value="1"/>
</dbReference>
<keyword evidence="13" id="KW-1185">Reference proteome</keyword>
<comment type="subcellular location">
    <subcellularLocation>
        <location evidence="10">Cytoplasm</location>
    </subcellularLocation>
</comment>
<evidence type="ECO:0000256" key="1">
    <source>
        <dbReference type="ARBA" id="ARBA00005091"/>
    </source>
</evidence>
<dbReference type="PANTHER" id="PTHR42701:SF1">
    <property type="entry name" value="IMIDAZOLE GLYCEROL PHOSPHATE SYNTHASE SUBUNIT HISH"/>
    <property type="match status" value="1"/>
</dbReference>
<dbReference type="PROSITE" id="PS51273">
    <property type="entry name" value="GATASE_TYPE_1"/>
    <property type="match status" value="1"/>
</dbReference>
<evidence type="ECO:0000313" key="12">
    <source>
        <dbReference type="EMBL" id="MCG2616074.1"/>
    </source>
</evidence>
<evidence type="ECO:0000256" key="8">
    <source>
        <dbReference type="ARBA" id="ARBA00047838"/>
    </source>
</evidence>
<organism evidence="12 13">
    <name type="scientific">Terrimonas ginsenosidimutans</name>
    <dbReference type="NCBI Taxonomy" id="2908004"/>
    <lineage>
        <taxon>Bacteria</taxon>
        <taxon>Pseudomonadati</taxon>
        <taxon>Bacteroidota</taxon>
        <taxon>Chitinophagia</taxon>
        <taxon>Chitinophagales</taxon>
        <taxon>Chitinophagaceae</taxon>
        <taxon>Terrimonas</taxon>
    </lineage>
</organism>
<dbReference type="Proteomes" id="UP001165367">
    <property type="component" value="Unassembled WGS sequence"/>
</dbReference>
<dbReference type="CDD" id="cd01748">
    <property type="entry name" value="GATase1_IGP_Synthase"/>
    <property type="match status" value="1"/>
</dbReference>
<evidence type="ECO:0000313" key="13">
    <source>
        <dbReference type="Proteomes" id="UP001165367"/>
    </source>
</evidence>
<feature type="active site" evidence="10">
    <location>
        <position position="185"/>
    </location>
</feature>
<comment type="subunit">
    <text evidence="2 10">Heterodimer of HisH and HisF.</text>
</comment>
<evidence type="ECO:0000256" key="5">
    <source>
        <dbReference type="ARBA" id="ARBA00022962"/>
    </source>
</evidence>
<keyword evidence="10" id="KW-0963">Cytoplasm</keyword>
<reference evidence="12" key="1">
    <citation type="submission" date="2022-01" db="EMBL/GenBank/DDBJ databases">
        <authorList>
            <person name="Jo J.-H."/>
            <person name="Im W.-T."/>
        </authorList>
    </citation>
    <scope>NUCLEOTIDE SEQUENCE</scope>
    <source>
        <strain evidence="12">NA20</strain>
    </source>
</reference>
<evidence type="ECO:0000256" key="6">
    <source>
        <dbReference type="ARBA" id="ARBA00023102"/>
    </source>
</evidence>
<comment type="caution">
    <text evidence="12">The sequence shown here is derived from an EMBL/GenBank/DDBJ whole genome shotgun (WGS) entry which is preliminary data.</text>
</comment>
<dbReference type="EC" id="3.5.1.2" evidence="10"/>
<keyword evidence="7 10" id="KW-0456">Lyase</keyword>
<evidence type="ECO:0000259" key="11">
    <source>
        <dbReference type="Pfam" id="PF00117"/>
    </source>
</evidence>
<dbReference type="EC" id="4.3.2.10" evidence="10"/>
<feature type="domain" description="Glutamine amidotransferase" evidence="11">
    <location>
        <begin position="4"/>
        <end position="192"/>
    </location>
</feature>
<keyword evidence="3 10" id="KW-0028">Amino-acid biosynthesis</keyword>
<sequence>MIGIINYGMGNLASVRNALEHLSIPCKIVTDATELREADKLILPGVGAFGMAMDNLNRSGLSDEIRELVLVKKKPILGICLGMQLLLDQSVEHGVHNGLSIVNGEVLFFGEVVKDQPIPHMGWNDVEVKNNAVLFNGIESPSSYYFVHSYYCALKRHEDVAAVTDYGINFHSSIESGHIFGCQFHPEKSQQKGLCIFKNFNSL</sequence>
<evidence type="ECO:0000256" key="10">
    <source>
        <dbReference type="HAMAP-Rule" id="MF_00278"/>
    </source>
</evidence>
<evidence type="ECO:0000256" key="9">
    <source>
        <dbReference type="ARBA" id="ARBA00049534"/>
    </source>
</evidence>
<proteinExistence type="inferred from homology"/>
<dbReference type="GO" id="GO:0016829">
    <property type="term" value="F:lyase activity"/>
    <property type="evidence" value="ECO:0007669"/>
    <property type="project" value="UniProtKB-KW"/>
</dbReference>
<evidence type="ECO:0000256" key="7">
    <source>
        <dbReference type="ARBA" id="ARBA00023239"/>
    </source>
</evidence>
<dbReference type="InterPro" id="IPR010139">
    <property type="entry name" value="Imidazole-glycPsynth_HisH"/>
</dbReference>
<dbReference type="RefSeq" id="WP_237874612.1">
    <property type="nucleotide sequence ID" value="NZ_JAKLTR010000011.1"/>
</dbReference>
<dbReference type="InterPro" id="IPR017926">
    <property type="entry name" value="GATASE"/>
</dbReference>
<dbReference type="EMBL" id="JAKLTR010000011">
    <property type="protein sequence ID" value="MCG2616074.1"/>
    <property type="molecule type" value="Genomic_DNA"/>
</dbReference>
<evidence type="ECO:0000256" key="4">
    <source>
        <dbReference type="ARBA" id="ARBA00022801"/>
    </source>
</evidence>